<evidence type="ECO:0000256" key="4">
    <source>
        <dbReference type="ARBA" id="ARBA00022989"/>
    </source>
</evidence>
<keyword evidence="5" id="KW-0560">Oxidoreductase</keyword>
<dbReference type="PANTHER" id="PTHR19353">
    <property type="entry name" value="FATTY ACID DESATURASE 2"/>
    <property type="match status" value="1"/>
</dbReference>
<dbReference type="Proteomes" id="UP001642540">
    <property type="component" value="Unassembled WGS sequence"/>
</dbReference>
<organism evidence="10 11">
    <name type="scientific">Orchesella dallaii</name>
    <dbReference type="NCBI Taxonomy" id="48710"/>
    <lineage>
        <taxon>Eukaryota</taxon>
        <taxon>Metazoa</taxon>
        <taxon>Ecdysozoa</taxon>
        <taxon>Arthropoda</taxon>
        <taxon>Hexapoda</taxon>
        <taxon>Collembola</taxon>
        <taxon>Entomobryomorpha</taxon>
        <taxon>Entomobryoidea</taxon>
        <taxon>Orchesellidae</taxon>
        <taxon>Orchesellinae</taxon>
        <taxon>Orchesella</taxon>
    </lineage>
</organism>
<keyword evidence="3 8" id="KW-0812">Transmembrane</keyword>
<keyword evidence="6" id="KW-0443">Lipid metabolism</keyword>
<evidence type="ECO:0000256" key="5">
    <source>
        <dbReference type="ARBA" id="ARBA00023002"/>
    </source>
</evidence>
<dbReference type="PANTHER" id="PTHR19353:SF88">
    <property type="entry name" value="DELTA(5) FATTY ACID DESATURASE FAT-4"/>
    <property type="match status" value="1"/>
</dbReference>
<keyword evidence="4 8" id="KW-1133">Transmembrane helix</keyword>
<dbReference type="InterPro" id="IPR012171">
    <property type="entry name" value="Fatty_acid_desaturase"/>
</dbReference>
<sequence>MVILAALGYYFLTRFSSTWINFFDCFIFSMAQGRVEWIQHEAGHFSMTGIPKLDRLIQTYLVGILMGWSGIFWRRHHNLHHAMTQLIKRDIDIDYTGIFITSKEVLDDPVNDQTFFLRNQVYFAPIFTLLAAFYVLFWETGKHLLKYKVGVEFIAIGIHYLIAYQIGFWPWIGCHVMMYYLGLNFALSHTHLPVTNKPTHWVEHRLAHSADIDQRPWCNWWMGYLNYQIEHHLFPTMPQFRNKLAVERDKALAAKHGLRYYVFSYKDAVIRAIRNLVDVSQELKRLSDTEHKS</sequence>
<dbReference type="InterPro" id="IPR005804">
    <property type="entry name" value="FA_desaturase_dom"/>
</dbReference>
<feature type="transmembrane region" description="Helical" evidence="8">
    <location>
        <begin position="121"/>
        <end position="138"/>
    </location>
</feature>
<reference evidence="10 11" key="1">
    <citation type="submission" date="2024-08" db="EMBL/GenBank/DDBJ databases">
        <authorList>
            <person name="Cucini C."/>
            <person name="Frati F."/>
        </authorList>
    </citation>
    <scope>NUCLEOTIDE SEQUENCE [LARGE SCALE GENOMIC DNA]</scope>
</reference>
<evidence type="ECO:0000313" key="10">
    <source>
        <dbReference type="EMBL" id="CAL8129225.1"/>
    </source>
</evidence>
<dbReference type="CDD" id="cd03506">
    <property type="entry name" value="Delta6-FADS-like"/>
    <property type="match status" value="1"/>
</dbReference>
<dbReference type="EMBL" id="CAXLJM020000076">
    <property type="protein sequence ID" value="CAL8129225.1"/>
    <property type="molecule type" value="Genomic_DNA"/>
</dbReference>
<keyword evidence="11" id="KW-1185">Reference proteome</keyword>
<proteinExistence type="inferred from homology"/>
<evidence type="ECO:0000256" key="6">
    <source>
        <dbReference type="ARBA" id="ARBA00023098"/>
    </source>
</evidence>
<protein>
    <recommendedName>
        <fullName evidence="9">Fatty acid desaturase domain-containing protein</fullName>
    </recommendedName>
</protein>
<evidence type="ECO:0000256" key="8">
    <source>
        <dbReference type="SAM" id="Phobius"/>
    </source>
</evidence>
<comment type="caution">
    <text evidence="10">The sequence shown here is derived from an EMBL/GenBank/DDBJ whole genome shotgun (WGS) entry which is preliminary data.</text>
</comment>
<evidence type="ECO:0000313" key="11">
    <source>
        <dbReference type="Proteomes" id="UP001642540"/>
    </source>
</evidence>
<feature type="transmembrane region" description="Helical" evidence="8">
    <location>
        <begin position="56"/>
        <end position="73"/>
    </location>
</feature>
<keyword evidence="7 8" id="KW-0472">Membrane</keyword>
<gene>
    <name evidence="10" type="ORF">ODALV1_LOCUS22989</name>
</gene>
<accession>A0ABP1RJN8</accession>
<comment type="similarity">
    <text evidence="2">Belongs to the fatty acid desaturase type 1 family.</text>
</comment>
<feature type="domain" description="Fatty acid desaturase" evidence="9">
    <location>
        <begin position="18"/>
        <end position="262"/>
    </location>
</feature>
<name>A0ABP1RJN8_9HEXA</name>
<comment type="subcellular location">
    <subcellularLocation>
        <location evidence="1">Membrane</location>
        <topology evidence="1">Multi-pass membrane protein</topology>
    </subcellularLocation>
</comment>
<evidence type="ECO:0000256" key="1">
    <source>
        <dbReference type="ARBA" id="ARBA00004141"/>
    </source>
</evidence>
<evidence type="ECO:0000256" key="3">
    <source>
        <dbReference type="ARBA" id="ARBA00022692"/>
    </source>
</evidence>
<evidence type="ECO:0000256" key="7">
    <source>
        <dbReference type="ARBA" id="ARBA00023136"/>
    </source>
</evidence>
<evidence type="ECO:0000256" key="2">
    <source>
        <dbReference type="ARBA" id="ARBA00009295"/>
    </source>
</evidence>
<dbReference type="Pfam" id="PF00487">
    <property type="entry name" value="FA_desaturase"/>
    <property type="match status" value="1"/>
</dbReference>
<evidence type="ECO:0000259" key="9">
    <source>
        <dbReference type="Pfam" id="PF00487"/>
    </source>
</evidence>